<protein>
    <submittedName>
        <fullName evidence="2">Tripartite motif-containing protein 2</fullName>
    </submittedName>
</protein>
<dbReference type="InterPro" id="IPR000315">
    <property type="entry name" value="Znf_B-box"/>
</dbReference>
<dbReference type="Gene3D" id="2.120.10.30">
    <property type="entry name" value="TolB, C-terminal domain"/>
    <property type="match status" value="2"/>
</dbReference>
<dbReference type="HOGENOM" id="CLU_007742_5_1_1"/>
<dbReference type="SUPFAM" id="SSF63829">
    <property type="entry name" value="Calcium-dependent phosphotriesterase"/>
    <property type="match status" value="1"/>
</dbReference>
<dbReference type="EMBL" id="JH817970">
    <property type="protein sequence ID" value="EKC25162.1"/>
    <property type="molecule type" value="Genomic_DNA"/>
</dbReference>
<dbReference type="PANTHER" id="PTHR25462:SF305">
    <property type="entry name" value="RING-TYPE DOMAIN-CONTAINING PROTEIN"/>
    <property type="match status" value="1"/>
</dbReference>
<dbReference type="GO" id="GO:0061630">
    <property type="term" value="F:ubiquitin protein ligase activity"/>
    <property type="evidence" value="ECO:0007669"/>
    <property type="project" value="TreeGrafter"/>
</dbReference>
<organism evidence="2">
    <name type="scientific">Magallana gigas</name>
    <name type="common">Pacific oyster</name>
    <name type="synonym">Crassostrea gigas</name>
    <dbReference type="NCBI Taxonomy" id="29159"/>
    <lineage>
        <taxon>Eukaryota</taxon>
        <taxon>Metazoa</taxon>
        <taxon>Spiralia</taxon>
        <taxon>Lophotrochozoa</taxon>
        <taxon>Mollusca</taxon>
        <taxon>Bivalvia</taxon>
        <taxon>Autobranchia</taxon>
        <taxon>Pteriomorphia</taxon>
        <taxon>Ostreida</taxon>
        <taxon>Ostreoidea</taxon>
        <taxon>Ostreidae</taxon>
        <taxon>Magallana</taxon>
    </lineage>
</organism>
<dbReference type="SUPFAM" id="SSF57845">
    <property type="entry name" value="B-box zinc-binding domain"/>
    <property type="match status" value="1"/>
</dbReference>
<sequence length="570" mass="64697">MDPRRSAQEAVYCDLCETAFVQMHCDTCLVNLCTACVGEHMASDDLFDHKVVKFRSMNSNPLYPGCASHDKELCAMYCNHCEIPVCLSCLAMDQHLGHKLSKVSQVLEEKKLQVAKQQSELNQTIYPTYQHIASDIQDEITKLEKGYGNLLTAIREHGEDWYTQVDRIIKRHKTKAKEMKANQMQTLQKHLDEVNKKLSDIKDELHLFDYVLESNDISKLKSVEGNVDKYKKLPDKIVPSLPKFTPKKTSQDKLCDLFGNVSSFSFSSKESGYNFRTKKKSPPAESFPQVVQQPIEPEVVSTISTDYKHVKNVACLNSDSFWVCGDDDIMKLFNVEKDSPLKSIKTLSGNTPASITVTPSGDFVFADYKDKTVNILQNEKIETVIRLNSWIPHGVCGTPSGDLLVTMVSEDRKQSKVVRYSDSTEKQSFQYDVKGQPLYKCAAYITINRNKDVCVSDQGARLIIVVNEAGKQRFQYTGKSHTQRNKPFYPQGITTDSHSHILIADSRNGCIDIVDKNGEFLRYIDCELKCPWGICTDKNNNLFVAEYRGKKVKKVKYQQCTNENDRGTML</sequence>
<feature type="domain" description="B box-type" evidence="1">
    <location>
        <begin position="8"/>
        <end position="54"/>
    </location>
</feature>
<evidence type="ECO:0000313" key="2">
    <source>
        <dbReference type="EMBL" id="EKC25162.1"/>
    </source>
</evidence>
<dbReference type="GO" id="GO:0005654">
    <property type="term" value="C:nucleoplasm"/>
    <property type="evidence" value="ECO:0007669"/>
    <property type="project" value="TreeGrafter"/>
</dbReference>
<evidence type="ECO:0000259" key="1">
    <source>
        <dbReference type="PROSITE" id="PS50119"/>
    </source>
</evidence>
<dbReference type="GO" id="GO:0008270">
    <property type="term" value="F:zinc ion binding"/>
    <property type="evidence" value="ECO:0007669"/>
    <property type="project" value="InterPro"/>
</dbReference>
<dbReference type="InterPro" id="IPR011042">
    <property type="entry name" value="6-blade_b-propeller_TolB-like"/>
</dbReference>
<dbReference type="PROSITE" id="PS50119">
    <property type="entry name" value="ZF_BBOX"/>
    <property type="match status" value="2"/>
</dbReference>
<proteinExistence type="predicted"/>
<dbReference type="PANTHER" id="PTHR25462">
    <property type="entry name" value="BONUS, ISOFORM C-RELATED"/>
    <property type="match status" value="1"/>
</dbReference>
<reference evidence="2" key="1">
    <citation type="journal article" date="2012" name="Nature">
        <title>The oyster genome reveals stress adaptation and complexity of shell formation.</title>
        <authorList>
            <person name="Zhang G."/>
            <person name="Fang X."/>
            <person name="Guo X."/>
            <person name="Li L."/>
            <person name="Luo R."/>
            <person name="Xu F."/>
            <person name="Yang P."/>
            <person name="Zhang L."/>
            <person name="Wang X."/>
            <person name="Qi H."/>
            <person name="Xiong Z."/>
            <person name="Que H."/>
            <person name="Xie Y."/>
            <person name="Holland P.W."/>
            <person name="Paps J."/>
            <person name="Zhu Y."/>
            <person name="Wu F."/>
            <person name="Chen Y."/>
            <person name="Wang J."/>
            <person name="Peng C."/>
            <person name="Meng J."/>
            <person name="Yang L."/>
            <person name="Liu J."/>
            <person name="Wen B."/>
            <person name="Zhang N."/>
            <person name="Huang Z."/>
            <person name="Zhu Q."/>
            <person name="Feng Y."/>
            <person name="Mount A."/>
            <person name="Hedgecock D."/>
            <person name="Xu Z."/>
            <person name="Liu Y."/>
            <person name="Domazet-Loso T."/>
            <person name="Du Y."/>
            <person name="Sun X."/>
            <person name="Zhang S."/>
            <person name="Liu B."/>
            <person name="Cheng P."/>
            <person name="Jiang X."/>
            <person name="Li J."/>
            <person name="Fan D."/>
            <person name="Wang W."/>
            <person name="Fu W."/>
            <person name="Wang T."/>
            <person name="Wang B."/>
            <person name="Zhang J."/>
            <person name="Peng Z."/>
            <person name="Li Y."/>
            <person name="Li N."/>
            <person name="Wang J."/>
            <person name="Chen M."/>
            <person name="He Y."/>
            <person name="Tan F."/>
            <person name="Song X."/>
            <person name="Zheng Q."/>
            <person name="Huang R."/>
            <person name="Yang H."/>
            <person name="Du X."/>
            <person name="Chen L."/>
            <person name="Yang M."/>
            <person name="Gaffney P.M."/>
            <person name="Wang S."/>
            <person name="Luo L."/>
            <person name="She Z."/>
            <person name="Ming Y."/>
            <person name="Huang W."/>
            <person name="Zhang S."/>
            <person name="Huang B."/>
            <person name="Zhang Y."/>
            <person name="Qu T."/>
            <person name="Ni P."/>
            <person name="Miao G."/>
            <person name="Wang J."/>
            <person name="Wang Q."/>
            <person name="Steinberg C.E."/>
            <person name="Wang H."/>
            <person name="Li N."/>
            <person name="Qian L."/>
            <person name="Zhang G."/>
            <person name="Li Y."/>
            <person name="Yang H."/>
            <person name="Liu X."/>
            <person name="Wang J."/>
            <person name="Yin Y."/>
            <person name="Wang J."/>
        </authorList>
    </citation>
    <scope>NUCLEOTIDE SEQUENCE [LARGE SCALE GENOMIC DNA]</scope>
    <source>
        <strain evidence="2">05x7-T-G4-1.051#20</strain>
    </source>
</reference>
<name>K1PME2_MAGGI</name>
<feature type="domain" description="B box-type" evidence="1">
    <location>
        <begin position="66"/>
        <end position="103"/>
    </location>
</feature>
<dbReference type="Gene3D" id="3.30.160.60">
    <property type="entry name" value="Classic Zinc Finger"/>
    <property type="match status" value="1"/>
</dbReference>
<dbReference type="InParanoid" id="K1PME2"/>
<dbReference type="InterPro" id="IPR047153">
    <property type="entry name" value="TRIM45/56/19-like"/>
</dbReference>
<dbReference type="AlphaFoldDB" id="K1PME2"/>
<accession>K1PME2</accession>
<gene>
    <name evidence="2" type="ORF">CGI_10015647</name>
</gene>